<dbReference type="InterPro" id="IPR001387">
    <property type="entry name" value="Cro/C1-type_HTH"/>
</dbReference>
<dbReference type="SUPFAM" id="SSF47413">
    <property type="entry name" value="lambda repressor-like DNA-binding domains"/>
    <property type="match status" value="1"/>
</dbReference>
<dbReference type="Pfam" id="PF17765">
    <property type="entry name" value="MLTR_LBD"/>
    <property type="match status" value="1"/>
</dbReference>
<evidence type="ECO:0000313" key="2">
    <source>
        <dbReference type="EMBL" id="KNA93165.1"/>
    </source>
</evidence>
<dbReference type="PROSITE" id="PS50943">
    <property type="entry name" value="HTH_CROC1"/>
    <property type="match status" value="1"/>
</dbReference>
<dbReference type="PANTHER" id="PTHR35010:SF2">
    <property type="entry name" value="BLL4672 PROTEIN"/>
    <property type="match status" value="1"/>
</dbReference>
<dbReference type="InterPro" id="IPR010982">
    <property type="entry name" value="Lambda_DNA-bd_dom_sf"/>
</dbReference>
<dbReference type="SMART" id="SM00530">
    <property type="entry name" value="HTH_XRE"/>
    <property type="match status" value="1"/>
</dbReference>
<evidence type="ECO:0000313" key="3">
    <source>
        <dbReference type="Proteomes" id="UP000037247"/>
    </source>
</evidence>
<dbReference type="RefSeq" id="WP_049697257.1">
    <property type="nucleotide sequence ID" value="NZ_JAQDQF010000001.1"/>
</dbReference>
<keyword evidence="2" id="KW-0238">DNA-binding</keyword>
<dbReference type="EMBL" id="LDTZ01000013">
    <property type="protein sequence ID" value="KNA93165.1"/>
    <property type="molecule type" value="Genomic_DNA"/>
</dbReference>
<organism evidence="2 3">
    <name type="scientific">Gordonia jacobaea</name>
    <dbReference type="NCBI Taxonomy" id="122202"/>
    <lineage>
        <taxon>Bacteria</taxon>
        <taxon>Bacillati</taxon>
        <taxon>Actinomycetota</taxon>
        <taxon>Actinomycetes</taxon>
        <taxon>Mycobacteriales</taxon>
        <taxon>Gordoniaceae</taxon>
        <taxon>Gordonia</taxon>
    </lineage>
</organism>
<feature type="domain" description="HTH cro/C1-type" evidence="1">
    <location>
        <begin position="34"/>
        <end position="86"/>
    </location>
</feature>
<dbReference type="Proteomes" id="UP000037247">
    <property type="component" value="Unassembled WGS sequence"/>
</dbReference>
<dbReference type="Gene3D" id="3.30.450.180">
    <property type="match status" value="1"/>
</dbReference>
<accession>A0ABR5IHG4</accession>
<proteinExistence type="predicted"/>
<gene>
    <name evidence="2" type="ORF">ABW18_01705</name>
</gene>
<sequence length="290" mass="31222">MTNASTAAEQLADFLRSRRAALVPADLGVVTTGLRRVPGLRREELAELAGVSLTYYTRLEQGAASNPSTQVIDALARALRLDEVERAHLYHLAGSATPRPVRSRMRPGLATLLDAMPDVAAIALSPVQDIVGWNRLGHAVLASHLDPAAPTSDTPPNKVSMLFTDPATRALHRDWEFEARLAVASLRYVTGPLVTGHVNANGANDDIADLVSDLASSSADFARIWAQHPVESCSSGTKRFRHPIVGELDLTYDMLHLPQEDGHRLMLMHATPGSSHDDALRLLASTTLSG</sequence>
<evidence type="ECO:0000259" key="1">
    <source>
        <dbReference type="PROSITE" id="PS50943"/>
    </source>
</evidence>
<comment type="caution">
    <text evidence="2">The sequence shown here is derived from an EMBL/GenBank/DDBJ whole genome shotgun (WGS) entry which is preliminary data.</text>
</comment>
<keyword evidence="3" id="KW-1185">Reference proteome</keyword>
<dbReference type="GO" id="GO:0003677">
    <property type="term" value="F:DNA binding"/>
    <property type="evidence" value="ECO:0007669"/>
    <property type="project" value="UniProtKB-KW"/>
</dbReference>
<protein>
    <submittedName>
        <fullName evidence="2">DNA-binding protein</fullName>
    </submittedName>
</protein>
<dbReference type="InterPro" id="IPR041413">
    <property type="entry name" value="MLTR_LBD"/>
</dbReference>
<reference evidence="2 3" key="1">
    <citation type="submission" date="2015-05" db="EMBL/GenBank/DDBJ databases">
        <title>Draft genome sequence of the bacterium Gordonia jacobaea a new member of the Gordonia genus.</title>
        <authorList>
            <person name="Jimenez-Galisteo G."/>
            <person name="Dominguez A."/>
            <person name="Munoz E."/>
            <person name="Vinas M."/>
        </authorList>
    </citation>
    <scope>NUCLEOTIDE SEQUENCE [LARGE SCALE GENOMIC DNA]</scope>
    <source>
        <strain evidence="3">mv1</strain>
    </source>
</reference>
<name>A0ABR5IHG4_9ACTN</name>
<dbReference type="Gene3D" id="1.10.260.40">
    <property type="entry name" value="lambda repressor-like DNA-binding domains"/>
    <property type="match status" value="1"/>
</dbReference>
<dbReference type="CDD" id="cd00093">
    <property type="entry name" value="HTH_XRE"/>
    <property type="match status" value="1"/>
</dbReference>
<dbReference type="PANTHER" id="PTHR35010">
    <property type="entry name" value="BLL4672 PROTEIN-RELATED"/>
    <property type="match status" value="1"/>
</dbReference>
<dbReference type="Pfam" id="PF13560">
    <property type="entry name" value="HTH_31"/>
    <property type="match status" value="1"/>
</dbReference>